<name>A0A401G7P4_9APHY</name>
<keyword evidence="2" id="KW-1185">Reference proteome</keyword>
<proteinExistence type="predicted"/>
<dbReference type="RefSeq" id="XP_027609081.1">
    <property type="nucleotide sequence ID" value="XM_027753280.1"/>
</dbReference>
<accession>A0A401G7P4</accession>
<organism evidence="1 2">
    <name type="scientific">Sparassis crispa</name>
    <dbReference type="NCBI Taxonomy" id="139825"/>
    <lineage>
        <taxon>Eukaryota</taxon>
        <taxon>Fungi</taxon>
        <taxon>Dikarya</taxon>
        <taxon>Basidiomycota</taxon>
        <taxon>Agaricomycotina</taxon>
        <taxon>Agaricomycetes</taxon>
        <taxon>Polyporales</taxon>
        <taxon>Sparassidaceae</taxon>
        <taxon>Sparassis</taxon>
    </lineage>
</organism>
<reference evidence="1 2" key="1">
    <citation type="journal article" date="2018" name="Sci. Rep.">
        <title>Genome sequence of the cauliflower mushroom Sparassis crispa (Hanabiratake) and its association with beneficial usage.</title>
        <authorList>
            <person name="Kiyama R."/>
            <person name="Furutani Y."/>
            <person name="Kawaguchi K."/>
            <person name="Nakanishi T."/>
        </authorList>
    </citation>
    <scope>NUCLEOTIDE SEQUENCE [LARGE SCALE GENOMIC DNA]</scope>
</reference>
<dbReference type="EMBL" id="BFAD01000001">
    <property type="protein sequence ID" value="GBE78168.1"/>
    <property type="molecule type" value="Genomic_DNA"/>
</dbReference>
<sequence>MVNANDRLPLAHVVDAFDIEKRTEFADTGLSGILQRNKYAFACNVLQYVLRFAAVPVSRTVTLLPNCDSHNKFSHHLLYPILLCSTGLMFRRLALSRSHQS</sequence>
<evidence type="ECO:0000313" key="1">
    <source>
        <dbReference type="EMBL" id="GBE78168.1"/>
    </source>
</evidence>
<gene>
    <name evidence="1" type="ORF">SCP_0110510</name>
</gene>
<dbReference type="InParanoid" id="A0A401G7P4"/>
<dbReference type="Proteomes" id="UP000287166">
    <property type="component" value="Unassembled WGS sequence"/>
</dbReference>
<evidence type="ECO:0000313" key="2">
    <source>
        <dbReference type="Proteomes" id="UP000287166"/>
    </source>
</evidence>
<protein>
    <submittedName>
        <fullName evidence="1">Uncharacterized protein</fullName>
    </submittedName>
</protein>
<comment type="caution">
    <text evidence="1">The sequence shown here is derived from an EMBL/GenBank/DDBJ whole genome shotgun (WGS) entry which is preliminary data.</text>
</comment>
<dbReference type="AlphaFoldDB" id="A0A401G7P4"/>
<dbReference type="GeneID" id="38775085"/>